<protein>
    <submittedName>
        <fullName evidence="1">Uncharacterized protein</fullName>
    </submittedName>
</protein>
<dbReference type="AlphaFoldDB" id="A0A517KVT0"/>
<organism evidence="1 2">
    <name type="scientific">Venturia effusa</name>
    <dbReference type="NCBI Taxonomy" id="50376"/>
    <lineage>
        <taxon>Eukaryota</taxon>
        <taxon>Fungi</taxon>
        <taxon>Dikarya</taxon>
        <taxon>Ascomycota</taxon>
        <taxon>Pezizomycotina</taxon>
        <taxon>Dothideomycetes</taxon>
        <taxon>Pleosporomycetidae</taxon>
        <taxon>Venturiales</taxon>
        <taxon>Venturiaceae</taxon>
        <taxon>Venturia</taxon>
    </lineage>
</organism>
<evidence type="ECO:0000313" key="2">
    <source>
        <dbReference type="Proteomes" id="UP000316270"/>
    </source>
</evidence>
<keyword evidence="2" id="KW-1185">Reference proteome</keyword>
<accession>A0A517KVT0</accession>
<dbReference type="Proteomes" id="UP000316270">
    <property type="component" value="Chromosome 1"/>
</dbReference>
<proteinExistence type="predicted"/>
<sequence length="55" mass="5531">MAMEMELATLQEMATGNNGNSASADGNTLGSDIGNINVGLPSITLAPAIDVPITK</sequence>
<name>A0A517KVT0_9PEZI</name>
<dbReference type="EMBL" id="CP042185">
    <property type="protein sequence ID" value="QDS67493.1"/>
    <property type="molecule type" value="Genomic_DNA"/>
</dbReference>
<evidence type="ECO:0000313" key="1">
    <source>
        <dbReference type="EMBL" id="QDS67493.1"/>
    </source>
</evidence>
<gene>
    <name evidence="1" type="ORF">FKW77_001361</name>
</gene>
<reference evidence="1 2" key="1">
    <citation type="submission" date="2019-07" db="EMBL/GenBank/DDBJ databases">
        <title>Finished genome of Venturia effusa.</title>
        <authorList>
            <person name="Young C.A."/>
            <person name="Cox M.P."/>
            <person name="Ganley A.R.D."/>
            <person name="David W.J."/>
        </authorList>
    </citation>
    <scope>NUCLEOTIDE SEQUENCE [LARGE SCALE GENOMIC DNA]</scope>
    <source>
        <strain evidence="2">albino</strain>
    </source>
</reference>